<comment type="subunit">
    <text evidence="9">Interacts with DNAJC12.</text>
</comment>
<dbReference type="EMBL" id="JAIFTH010000025">
    <property type="protein sequence ID" value="KAG9511164.1"/>
    <property type="molecule type" value="Genomic_DNA"/>
</dbReference>
<evidence type="ECO:0000256" key="2">
    <source>
        <dbReference type="ARBA" id="ARBA00009712"/>
    </source>
</evidence>
<comment type="caution">
    <text evidence="13">The sequence shown here is derived from an EMBL/GenBank/DDBJ whole genome shotgun (WGS) entry which is preliminary data.</text>
</comment>
<feature type="non-terminal residue" evidence="13">
    <location>
        <position position="684"/>
    </location>
</feature>
<feature type="compositionally biased region" description="Polar residues" evidence="10">
    <location>
        <begin position="630"/>
        <end position="646"/>
    </location>
</feature>
<feature type="region of interest" description="Disordered" evidence="10">
    <location>
        <begin position="235"/>
        <end position="266"/>
    </location>
</feature>
<keyword evidence="14" id="KW-1185">Reference proteome</keyword>
<protein>
    <recommendedName>
        <fullName evidence="7">Tryptophan 5-hydroxylase 2</fullName>
    </recommendedName>
    <alternativeName>
        <fullName evidence="8">Tryptophan 5-monooxygenase 2</fullName>
    </alternativeName>
</protein>
<evidence type="ECO:0000256" key="8">
    <source>
        <dbReference type="ARBA" id="ARBA00042662"/>
    </source>
</evidence>
<evidence type="ECO:0000256" key="4">
    <source>
        <dbReference type="ARBA" id="ARBA00023002"/>
    </source>
</evidence>
<dbReference type="InterPro" id="IPR001273">
    <property type="entry name" value="ArAA_hydroxylase"/>
</dbReference>
<comment type="similarity">
    <text evidence="2">Belongs to the biopterin-dependent aromatic amino acid hydroxylase family.</text>
</comment>
<dbReference type="InterPro" id="IPR045865">
    <property type="entry name" value="ACT-like_dom_sf"/>
</dbReference>
<feature type="compositionally biased region" description="Low complexity" evidence="10">
    <location>
        <begin position="613"/>
        <end position="622"/>
    </location>
</feature>
<name>A0ABQ7SCM3_9ACAR</name>
<dbReference type="PROSITE" id="PS00367">
    <property type="entry name" value="BH4_AAA_HYDROXYL_1"/>
    <property type="match status" value="1"/>
</dbReference>
<dbReference type="InterPro" id="IPR018301">
    <property type="entry name" value="ArAA_hydroxylase_Fe/CU_BS"/>
</dbReference>
<dbReference type="SUPFAM" id="SSF55021">
    <property type="entry name" value="ACT-like"/>
    <property type="match status" value="1"/>
</dbReference>
<evidence type="ECO:0000259" key="11">
    <source>
        <dbReference type="PROSITE" id="PS51410"/>
    </source>
</evidence>
<evidence type="ECO:0000313" key="14">
    <source>
        <dbReference type="Proteomes" id="UP000825002"/>
    </source>
</evidence>
<accession>A0ABQ7SCM3</accession>
<evidence type="ECO:0000256" key="3">
    <source>
        <dbReference type="ARBA" id="ARBA00022723"/>
    </source>
</evidence>
<evidence type="ECO:0000256" key="9">
    <source>
        <dbReference type="ARBA" id="ARBA00062416"/>
    </source>
</evidence>
<reference evidence="13 14" key="1">
    <citation type="submission" date="2020-10" db="EMBL/GenBank/DDBJ databases">
        <authorList>
            <person name="Klimov P.B."/>
            <person name="Dyachkov S.M."/>
            <person name="Chetverikov P.E."/>
        </authorList>
    </citation>
    <scope>NUCLEOTIDE SEQUENCE [LARGE SCALE GENOMIC DNA]</scope>
    <source>
        <strain evidence="13">BMOC 18-1129-001#AD2665</strain>
        <tissue evidence="13">Entire mites</tissue>
    </source>
</reference>
<dbReference type="Gene3D" id="1.10.800.10">
    <property type="entry name" value="Aromatic amino acid hydroxylase"/>
    <property type="match status" value="1"/>
</dbReference>
<dbReference type="Proteomes" id="UP000825002">
    <property type="component" value="Unassembled WGS sequence"/>
</dbReference>
<dbReference type="InterPro" id="IPR019774">
    <property type="entry name" value="Aromatic-AA_hydroxylase_C"/>
</dbReference>
<keyword evidence="3" id="KW-0479">Metal-binding</keyword>
<dbReference type="Pfam" id="PF00351">
    <property type="entry name" value="Biopterin_H"/>
    <property type="match status" value="1"/>
</dbReference>
<dbReference type="PRINTS" id="PR00372">
    <property type="entry name" value="FYWHYDRXLASE"/>
</dbReference>
<dbReference type="PANTHER" id="PTHR11473:SF16">
    <property type="entry name" value="TRYPTOPHAN 5-HYDROXYLASE 2"/>
    <property type="match status" value="1"/>
</dbReference>
<evidence type="ECO:0000313" key="13">
    <source>
        <dbReference type="EMBL" id="KAG9511164.1"/>
    </source>
</evidence>
<dbReference type="InterPro" id="IPR002912">
    <property type="entry name" value="ACT_dom"/>
</dbReference>
<dbReference type="InterPro" id="IPR036329">
    <property type="entry name" value="Aro-AA_hydroxylase_C_sf"/>
</dbReference>
<feature type="region of interest" description="Disordered" evidence="10">
    <location>
        <begin position="610"/>
        <end position="665"/>
    </location>
</feature>
<evidence type="ECO:0000256" key="5">
    <source>
        <dbReference type="ARBA" id="ARBA00023004"/>
    </source>
</evidence>
<evidence type="ECO:0000256" key="10">
    <source>
        <dbReference type="SAM" id="MobiDB-lite"/>
    </source>
</evidence>
<feature type="compositionally biased region" description="Low complexity" evidence="10">
    <location>
        <begin position="239"/>
        <end position="252"/>
    </location>
</feature>
<keyword evidence="6" id="KW-0503">Monooxygenase</keyword>
<evidence type="ECO:0000256" key="1">
    <source>
        <dbReference type="ARBA" id="ARBA00001954"/>
    </source>
</evidence>
<dbReference type="InterPro" id="IPR036951">
    <property type="entry name" value="ArAA_hydroxylase_sf"/>
</dbReference>
<dbReference type="PROSITE" id="PS51671">
    <property type="entry name" value="ACT"/>
    <property type="match status" value="1"/>
</dbReference>
<sequence>MAHLRRFDFKNRRYCSTPAVANMHDFTDSFVEDIKRKIANCTRKEATIPEAAPTDEMNGKLNGARVNGKHLPMRASNAIRSSHKTTLEGLNECEPDENAENINDDVFVTNNNNNSTSTNGSTNKNIDSDNDRFVKSANWISESELIFSLTNQVGGLVRALRIFQELDIGVKHIESRKSRRHDSEFEIFVDIDCSDKEKMQQLVHHLRHEVDCLTKEEFDRRSRASISDKRGEFGTSRLNSFSTDDSNDSTADGANPRNPMLPQPSADCDMLMEGMPWFPRHIGELDYSSNRVLMYGTELDADHPGFRDPVYRERRKKFAEIAFNYKHGSPIPRIEYTKEETAAWGVIFDRLKILYEKHACKEFNDNFAKLVKYCGYRRDNIPQLEDVSQFLKQRTGFTLRPVAGYLSSRDFLAGLAFRVFHCTQYIRHSSDPFYTPEPDCCHELLGHCPLLADRGFAQFSQELGLASLGASDLEVDKLATCYFFTVEFGLCKQDNDLKVYGAGLLSSAAELTHAVSGSAHILPFDPVITCQATPMITTFQQSYFTTESFDDAKNQMREFSATIKRPFGLRYNPYTQSMEILSNTRKIMALVSELKGDLCTVRNAMKTLDSKNNETTTTTMNGNDDETMHNDASTTHSTDGQQQSNDNGDHAVAIASDDATKSADKIASDVDHVDDWMSHLARNQ</sequence>
<dbReference type="PANTHER" id="PTHR11473">
    <property type="entry name" value="AROMATIC AMINO ACID HYDROXYLASE"/>
    <property type="match status" value="1"/>
</dbReference>
<evidence type="ECO:0000256" key="6">
    <source>
        <dbReference type="ARBA" id="ARBA00023033"/>
    </source>
</evidence>
<organism evidence="13 14">
    <name type="scientific">Fragariocoptes setiger</name>
    <dbReference type="NCBI Taxonomy" id="1670756"/>
    <lineage>
        <taxon>Eukaryota</taxon>
        <taxon>Metazoa</taxon>
        <taxon>Ecdysozoa</taxon>
        <taxon>Arthropoda</taxon>
        <taxon>Chelicerata</taxon>
        <taxon>Arachnida</taxon>
        <taxon>Acari</taxon>
        <taxon>Acariformes</taxon>
        <taxon>Trombidiformes</taxon>
        <taxon>Prostigmata</taxon>
        <taxon>Eupodina</taxon>
        <taxon>Eriophyoidea</taxon>
        <taxon>Phytoptidae</taxon>
        <taxon>Fragariocoptes</taxon>
    </lineage>
</organism>
<keyword evidence="5" id="KW-0408">Iron</keyword>
<feature type="domain" description="ACT" evidence="12">
    <location>
        <begin position="144"/>
        <end position="221"/>
    </location>
</feature>
<dbReference type="PROSITE" id="PS51410">
    <property type="entry name" value="BH4_AAA_HYDROXYL_2"/>
    <property type="match status" value="1"/>
</dbReference>
<proteinExistence type="inferred from homology"/>
<evidence type="ECO:0000259" key="12">
    <source>
        <dbReference type="PROSITE" id="PS51671"/>
    </source>
</evidence>
<comment type="cofactor">
    <cofactor evidence="1">
        <name>Fe(2+)</name>
        <dbReference type="ChEBI" id="CHEBI:29033"/>
    </cofactor>
</comment>
<keyword evidence="4" id="KW-0560">Oxidoreductase</keyword>
<gene>
    <name evidence="13" type="primary">TPH1</name>
    <name evidence="13" type="ORF">GZH46_00270</name>
</gene>
<feature type="domain" description="Biopterin-dependent aromatic amino acid hydroxylase family profile" evidence="11">
    <location>
        <begin position="263"/>
        <end position="609"/>
    </location>
</feature>
<evidence type="ECO:0000256" key="7">
    <source>
        <dbReference type="ARBA" id="ARBA00040889"/>
    </source>
</evidence>
<dbReference type="SUPFAM" id="SSF56534">
    <property type="entry name" value="Aromatic aminoacid monoxygenases, catalytic and oligomerization domains"/>
    <property type="match status" value="1"/>
</dbReference>